<dbReference type="InterPro" id="IPR005119">
    <property type="entry name" value="LysR_subst-bd"/>
</dbReference>
<feature type="domain" description="HTH lysR-type" evidence="6">
    <location>
        <begin position="5"/>
        <end position="62"/>
    </location>
</feature>
<evidence type="ECO:0000256" key="1">
    <source>
        <dbReference type="ARBA" id="ARBA00009437"/>
    </source>
</evidence>
<dbReference type="InterPro" id="IPR036390">
    <property type="entry name" value="WH_DNA-bd_sf"/>
</dbReference>
<comment type="similarity">
    <text evidence="1">Belongs to the LysR transcriptional regulatory family.</text>
</comment>
<evidence type="ECO:0000256" key="4">
    <source>
        <dbReference type="ARBA" id="ARBA00023163"/>
    </source>
</evidence>
<evidence type="ECO:0000256" key="3">
    <source>
        <dbReference type="ARBA" id="ARBA00023125"/>
    </source>
</evidence>
<dbReference type="Proteomes" id="UP001595528">
    <property type="component" value="Unassembled WGS sequence"/>
</dbReference>
<dbReference type="InterPro" id="IPR058163">
    <property type="entry name" value="LysR-type_TF_proteobact-type"/>
</dbReference>
<gene>
    <name evidence="7" type="ORF">ACFOGJ_14845</name>
</gene>
<dbReference type="PRINTS" id="PR00039">
    <property type="entry name" value="HTHLYSR"/>
</dbReference>
<dbReference type="SUPFAM" id="SSF53850">
    <property type="entry name" value="Periplasmic binding protein-like II"/>
    <property type="match status" value="1"/>
</dbReference>
<protein>
    <submittedName>
        <fullName evidence="7">LysR substrate-binding domain-containing protein</fullName>
    </submittedName>
</protein>
<comment type="caution">
    <text evidence="7">The sequence shown here is derived from an EMBL/GenBank/DDBJ whole genome shotgun (WGS) entry which is preliminary data.</text>
</comment>
<dbReference type="RefSeq" id="WP_379901706.1">
    <property type="nucleotide sequence ID" value="NZ_JBHRTR010000028.1"/>
</dbReference>
<dbReference type="EMBL" id="JBHRTR010000028">
    <property type="protein sequence ID" value="MFC3228520.1"/>
    <property type="molecule type" value="Genomic_DNA"/>
</dbReference>
<accession>A0ABV7L1K0</accession>
<evidence type="ECO:0000256" key="5">
    <source>
        <dbReference type="SAM" id="MobiDB-lite"/>
    </source>
</evidence>
<evidence type="ECO:0000313" key="7">
    <source>
        <dbReference type="EMBL" id="MFC3228520.1"/>
    </source>
</evidence>
<dbReference type="InterPro" id="IPR036388">
    <property type="entry name" value="WH-like_DNA-bd_sf"/>
</dbReference>
<keyword evidence="8" id="KW-1185">Reference proteome</keyword>
<dbReference type="PANTHER" id="PTHR30537">
    <property type="entry name" value="HTH-TYPE TRANSCRIPTIONAL REGULATOR"/>
    <property type="match status" value="1"/>
</dbReference>
<proteinExistence type="inferred from homology"/>
<keyword evidence="4" id="KW-0804">Transcription</keyword>
<evidence type="ECO:0000256" key="2">
    <source>
        <dbReference type="ARBA" id="ARBA00023015"/>
    </source>
</evidence>
<dbReference type="Pfam" id="PF03466">
    <property type="entry name" value="LysR_substrate"/>
    <property type="match status" value="1"/>
</dbReference>
<dbReference type="Gene3D" id="1.10.10.10">
    <property type="entry name" value="Winged helix-like DNA-binding domain superfamily/Winged helix DNA-binding domain"/>
    <property type="match status" value="1"/>
</dbReference>
<dbReference type="PANTHER" id="PTHR30537:SF79">
    <property type="entry name" value="TRANSCRIPTIONAL REGULATOR-RELATED"/>
    <property type="match status" value="1"/>
</dbReference>
<dbReference type="SUPFAM" id="SSF46785">
    <property type="entry name" value="Winged helix' DNA-binding domain"/>
    <property type="match status" value="1"/>
</dbReference>
<reference evidence="8" key="1">
    <citation type="journal article" date="2019" name="Int. J. Syst. Evol. Microbiol.">
        <title>The Global Catalogue of Microorganisms (GCM) 10K type strain sequencing project: providing services to taxonomists for standard genome sequencing and annotation.</title>
        <authorList>
            <consortium name="The Broad Institute Genomics Platform"/>
            <consortium name="The Broad Institute Genome Sequencing Center for Infectious Disease"/>
            <person name="Wu L."/>
            <person name="Ma J."/>
        </authorList>
    </citation>
    <scope>NUCLEOTIDE SEQUENCE [LARGE SCALE GENOMIC DNA]</scope>
    <source>
        <strain evidence="8">KCTC 42964</strain>
    </source>
</reference>
<evidence type="ECO:0000259" key="6">
    <source>
        <dbReference type="PROSITE" id="PS50931"/>
    </source>
</evidence>
<dbReference type="Gene3D" id="3.40.190.10">
    <property type="entry name" value="Periplasmic binding protein-like II"/>
    <property type="match status" value="2"/>
</dbReference>
<sequence>MDRLPPFDALIAFEAAARLGGMTRAAGELGLTQSAVSHRIRRLERFMEVALFHRGNAGLATTAAGTALLEDVRDLLARAADLRGRCLQAEAPQRIRVGVGAALADNWLVRRLPDFSARHPAAMVELAVVENEAPERMAGLDLRILWVGASEARASTTQRALFREHVFPVCAPDLLRGIGPCGNPDLLVRLPLLHKQAPGGQGAEWHWQTWFDRLGLPGRPAEALRFTAIGPAIAAALGGAGVALARSMLVRDALRDGRLVRLLPPERDMLSAKVHVVRWPGRHAGNPRILAFAAWLAAAAQEGEDRLQNAETGAPVRRHGSPFRLAP</sequence>
<feature type="region of interest" description="Disordered" evidence="5">
    <location>
        <begin position="306"/>
        <end position="327"/>
    </location>
</feature>
<evidence type="ECO:0000313" key="8">
    <source>
        <dbReference type="Proteomes" id="UP001595528"/>
    </source>
</evidence>
<dbReference type="Pfam" id="PF00126">
    <property type="entry name" value="HTH_1"/>
    <property type="match status" value="1"/>
</dbReference>
<organism evidence="7 8">
    <name type="scientific">Marinibaculum pumilum</name>
    <dbReference type="NCBI Taxonomy" id="1766165"/>
    <lineage>
        <taxon>Bacteria</taxon>
        <taxon>Pseudomonadati</taxon>
        <taxon>Pseudomonadota</taxon>
        <taxon>Alphaproteobacteria</taxon>
        <taxon>Rhodospirillales</taxon>
        <taxon>Rhodospirillaceae</taxon>
        <taxon>Marinibaculum</taxon>
    </lineage>
</organism>
<keyword evidence="2" id="KW-0805">Transcription regulation</keyword>
<keyword evidence="3" id="KW-0238">DNA-binding</keyword>
<dbReference type="InterPro" id="IPR000847">
    <property type="entry name" value="LysR_HTH_N"/>
</dbReference>
<dbReference type="PROSITE" id="PS50931">
    <property type="entry name" value="HTH_LYSR"/>
    <property type="match status" value="1"/>
</dbReference>
<name>A0ABV7L1K0_9PROT</name>